<feature type="region of interest" description="Disordered" evidence="1">
    <location>
        <begin position="314"/>
        <end position="340"/>
    </location>
</feature>
<name>A0AAU9J1D3_9CILI</name>
<evidence type="ECO:0000313" key="4">
    <source>
        <dbReference type="EMBL" id="CAG9315581.1"/>
    </source>
</evidence>
<keyword evidence="2" id="KW-0472">Membrane</keyword>
<keyword evidence="5" id="KW-1185">Reference proteome</keyword>
<keyword evidence="2" id="KW-1133">Transmembrane helix</keyword>
<feature type="transmembrane region" description="Helical" evidence="2">
    <location>
        <begin position="184"/>
        <end position="202"/>
    </location>
</feature>
<gene>
    <name evidence="4" type="ORF">BSTOLATCC_MIC14335</name>
</gene>
<feature type="transmembrane region" description="Helical" evidence="2">
    <location>
        <begin position="152"/>
        <end position="172"/>
    </location>
</feature>
<organism evidence="4 5">
    <name type="scientific">Blepharisma stoltei</name>
    <dbReference type="NCBI Taxonomy" id="1481888"/>
    <lineage>
        <taxon>Eukaryota</taxon>
        <taxon>Sar</taxon>
        <taxon>Alveolata</taxon>
        <taxon>Ciliophora</taxon>
        <taxon>Postciliodesmatophora</taxon>
        <taxon>Heterotrichea</taxon>
        <taxon>Heterotrichida</taxon>
        <taxon>Blepharismidae</taxon>
        <taxon>Blepharisma</taxon>
    </lineage>
</organism>
<reference evidence="4" key="1">
    <citation type="submission" date="2021-09" db="EMBL/GenBank/DDBJ databases">
        <authorList>
            <consortium name="AG Swart"/>
            <person name="Singh M."/>
            <person name="Singh A."/>
            <person name="Seah K."/>
            <person name="Emmerich C."/>
        </authorList>
    </citation>
    <scope>NUCLEOTIDE SEQUENCE</scope>
    <source>
        <strain evidence="4">ATCC30299</strain>
    </source>
</reference>
<dbReference type="SUPFAM" id="SSF103481">
    <property type="entry name" value="Multidrug resistance efflux transporter EmrE"/>
    <property type="match status" value="2"/>
</dbReference>
<dbReference type="GO" id="GO:0016020">
    <property type="term" value="C:membrane"/>
    <property type="evidence" value="ECO:0007669"/>
    <property type="project" value="InterPro"/>
</dbReference>
<evidence type="ECO:0000256" key="1">
    <source>
        <dbReference type="SAM" id="MobiDB-lite"/>
    </source>
</evidence>
<protein>
    <recommendedName>
        <fullName evidence="3">EamA domain-containing protein</fullName>
    </recommendedName>
</protein>
<feature type="transmembrane region" description="Helical" evidence="2">
    <location>
        <begin position="250"/>
        <end position="272"/>
    </location>
</feature>
<dbReference type="PANTHER" id="PTHR22911:SF76">
    <property type="entry name" value="EAMA DOMAIN-CONTAINING PROTEIN"/>
    <property type="match status" value="1"/>
</dbReference>
<accession>A0AAU9J1D3</accession>
<feature type="compositionally biased region" description="Basic and acidic residues" evidence="1">
    <location>
        <begin position="314"/>
        <end position="327"/>
    </location>
</feature>
<feature type="transmembrane region" description="Helical" evidence="2">
    <location>
        <begin position="278"/>
        <end position="297"/>
    </location>
</feature>
<dbReference type="InterPro" id="IPR037185">
    <property type="entry name" value="EmrE-like"/>
</dbReference>
<feature type="transmembrane region" description="Helical" evidence="2">
    <location>
        <begin position="6"/>
        <end position="26"/>
    </location>
</feature>
<feature type="transmembrane region" description="Helical" evidence="2">
    <location>
        <begin position="71"/>
        <end position="92"/>
    </location>
</feature>
<dbReference type="Proteomes" id="UP001162131">
    <property type="component" value="Unassembled WGS sequence"/>
</dbReference>
<dbReference type="PANTHER" id="PTHR22911">
    <property type="entry name" value="ACYL-MALONYL CONDENSING ENZYME-RELATED"/>
    <property type="match status" value="1"/>
</dbReference>
<feature type="transmembrane region" description="Helical" evidence="2">
    <location>
        <begin position="222"/>
        <end position="243"/>
    </location>
</feature>
<feature type="domain" description="EamA" evidence="3">
    <location>
        <begin position="154"/>
        <end position="294"/>
    </location>
</feature>
<dbReference type="AlphaFoldDB" id="A0AAU9J1D3"/>
<evidence type="ECO:0000256" key="2">
    <source>
        <dbReference type="SAM" id="Phobius"/>
    </source>
</evidence>
<feature type="transmembrane region" description="Helical" evidence="2">
    <location>
        <begin position="98"/>
        <end position="119"/>
    </location>
</feature>
<dbReference type="InterPro" id="IPR000620">
    <property type="entry name" value="EamA_dom"/>
</dbReference>
<comment type="caution">
    <text evidence="4">The sequence shown here is derived from an EMBL/GenBank/DDBJ whole genome shotgun (WGS) entry which is preliminary data.</text>
</comment>
<dbReference type="Pfam" id="PF00892">
    <property type="entry name" value="EamA"/>
    <property type="match status" value="2"/>
</dbReference>
<dbReference type="EMBL" id="CAJZBQ010000014">
    <property type="protein sequence ID" value="CAG9315581.1"/>
    <property type="molecule type" value="Genomic_DNA"/>
</dbReference>
<sequence>MHARDIGLYGILVFAMAALSSAAAAFEQITSVSPFMKACWRLEVTAILQIVPMVYEIRKDPEAVKTMIRDCWHYLLISGLCLGLTFSLWCWSLDLTSIAHSLLFSCSAPLVVVVAYFLLCKKVAPLEIVGVVIGFVGLSVVIFGNSESEGSTWYGDVIAFMTAITLAIYMLIGKKLMEKCVPMWTYLTIANMEAALWAYIFAVAVQGDAPIEGIQWIYTSDWLIVIYLGLVPGALGHGAINWLLKFMSCLVISVFINFEPVIGSFIGWVVGIQPPPAIYTYIGGAIVMAGNLTVTYAGSKVKIPGDTEEKFYLDEEKGKTEEMRESLLDDNDNDEGEKFERRISRKHSFALA</sequence>
<keyword evidence="2" id="KW-0812">Transmembrane</keyword>
<proteinExistence type="predicted"/>
<evidence type="ECO:0000259" key="3">
    <source>
        <dbReference type="Pfam" id="PF00892"/>
    </source>
</evidence>
<evidence type="ECO:0000313" key="5">
    <source>
        <dbReference type="Proteomes" id="UP001162131"/>
    </source>
</evidence>
<feature type="domain" description="EamA" evidence="3">
    <location>
        <begin position="10"/>
        <end position="142"/>
    </location>
</feature>
<feature type="transmembrane region" description="Helical" evidence="2">
    <location>
        <begin position="126"/>
        <end position="146"/>
    </location>
</feature>